<reference evidence="1 2" key="1">
    <citation type="submission" date="2023-06" db="EMBL/GenBank/DDBJ databases">
        <authorList>
            <person name="Oyuntsetseg B."/>
            <person name="Kim S.B."/>
        </authorList>
    </citation>
    <scope>NUCLEOTIDE SEQUENCE [LARGE SCALE GENOMIC DNA]</scope>
    <source>
        <strain evidence="1 2">4-36</strain>
    </source>
</reference>
<evidence type="ECO:0000313" key="2">
    <source>
        <dbReference type="Proteomes" id="UP001239397"/>
    </source>
</evidence>
<evidence type="ECO:0008006" key="3">
    <source>
        <dbReference type="Google" id="ProtNLM"/>
    </source>
</evidence>
<dbReference type="InterPro" id="IPR027417">
    <property type="entry name" value="P-loop_NTPase"/>
</dbReference>
<dbReference type="Proteomes" id="UP001239397">
    <property type="component" value="Chromosome"/>
</dbReference>
<sequence length="148" mass="15732">MPLVWVTGNAGVGRSAVCALLKSRGELAVDADRFGWQTSRAEVEALAARAHGELAFFCGSTENDEDLRDLFDLVVCLVVDDDTLRDRLLTRTSNSFGKHPEELAAALEANEGAESACRRLGATIVVDGRLPLPDVADAILAAAGRLVP</sequence>
<dbReference type="Gene3D" id="3.40.50.300">
    <property type="entry name" value="P-loop containing nucleotide triphosphate hydrolases"/>
    <property type="match status" value="1"/>
</dbReference>
<dbReference type="EMBL" id="CP127295">
    <property type="protein sequence ID" value="WIX99999.1"/>
    <property type="molecule type" value="Genomic_DNA"/>
</dbReference>
<accession>A0A9Y2NJC9</accession>
<organism evidence="1 2">
    <name type="scientific">Amycolatopsis mongoliensis</name>
    <dbReference type="NCBI Taxonomy" id="715475"/>
    <lineage>
        <taxon>Bacteria</taxon>
        <taxon>Bacillati</taxon>
        <taxon>Actinomycetota</taxon>
        <taxon>Actinomycetes</taxon>
        <taxon>Pseudonocardiales</taxon>
        <taxon>Pseudonocardiaceae</taxon>
        <taxon>Amycolatopsis</taxon>
    </lineage>
</organism>
<dbReference type="RefSeq" id="WP_285996472.1">
    <property type="nucleotide sequence ID" value="NZ_CP127295.1"/>
</dbReference>
<proteinExistence type="predicted"/>
<dbReference type="KEGG" id="amog:QRX60_39020"/>
<name>A0A9Y2NJC9_9PSEU</name>
<dbReference type="SUPFAM" id="SSF52540">
    <property type="entry name" value="P-loop containing nucleoside triphosphate hydrolases"/>
    <property type="match status" value="1"/>
</dbReference>
<evidence type="ECO:0000313" key="1">
    <source>
        <dbReference type="EMBL" id="WIX99999.1"/>
    </source>
</evidence>
<gene>
    <name evidence="1" type="ORF">QRX60_39020</name>
</gene>
<protein>
    <recommendedName>
        <fullName evidence="3">Shikimate kinase</fullName>
    </recommendedName>
</protein>
<keyword evidence="2" id="KW-1185">Reference proteome</keyword>
<dbReference type="AlphaFoldDB" id="A0A9Y2NJC9"/>